<feature type="domain" description="Acylphosphatase-like" evidence="7">
    <location>
        <begin position="8"/>
        <end position="107"/>
    </location>
</feature>
<evidence type="ECO:0000259" key="7">
    <source>
        <dbReference type="PROSITE" id="PS51160"/>
    </source>
</evidence>
<evidence type="ECO:0000313" key="8">
    <source>
        <dbReference type="EMBL" id="WOO80874.1"/>
    </source>
</evidence>
<feature type="active site" evidence="5">
    <location>
        <position position="41"/>
    </location>
</feature>
<dbReference type="PANTHER" id="PTHR10029:SF3">
    <property type="entry name" value="ACYLPHOSPHATASE-RELATED"/>
    <property type="match status" value="1"/>
</dbReference>
<dbReference type="Pfam" id="PF00708">
    <property type="entry name" value="Acylphosphatase"/>
    <property type="match status" value="1"/>
</dbReference>
<dbReference type="PANTHER" id="PTHR10029">
    <property type="entry name" value="ACYLPHOSPHATASE"/>
    <property type="match status" value="1"/>
</dbReference>
<evidence type="ECO:0000256" key="2">
    <source>
        <dbReference type="ARBA" id="ARBA00012150"/>
    </source>
</evidence>
<reference evidence="8" key="1">
    <citation type="submission" date="2023-10" db="EMBL/GenBank/DDBJ databases">
        <authorList>
            <person name="Noh H."/>
        </authorList>
    </citation>
    <scope>NUCLEOTIDE SEQUENCE</scope>
    <source>
        <strain evidence="8">DUCC4014</strain>
    </source>
</reference>
<dbReference type="InterPro" id="IPR017968">
    <property type="entry name" value="Acylphosphatase_CS"/>
</dbReference>
<keyword evidence="9" id="KW-1185">Reference proteome</keyword>
<dbReference type="RefSeq" id="XP_062626906.1">
    <property type="nucleotide sequence ID" value="XM_062770922.1"/>
</dbReference>
<evidence type="ECO:0000313" key="9">
    <source>
        <dbReference type="Proteomes" id="UP000827549"/>
    </source>
</evidence>
<dbReference type="InterPro" id="IPR020456">
    <property type="entry name" value="Acylphosphatase"/>
</dbReference>
<dbReference type="InterPro" id="IPR036046">
    <property type="entry name" value="Acylphosphatase-like_dom_sf"/>
</dbReference>
<dbReference type="EMBL" id="CP086716">
    <property type="protein sequence ID" value="WOO80874.1"/>
    <property type="molecule type" value="Genomic_DNA"/>
</dbReference>
<proteinExistence type="inferred from homology"/>
<dbReference type="GeneID" id="87807638"/>
<keyword evidence="3 5" id="KW-0378">Hydrolase</keyword>
<evidence type="ECO:0000256" key="6">
    <source>
        <dbReference type="RuleBase" id="RU004168"/>
    </source>
</evidence>
<comment type="catalytic activity">
    <reaction evidence="4 5">
        <text>an acyl phosphate + H2O = a carboxylate + phosphate + H(+)</text>
        <dbReference type="Rhea" id="RHEA:14965"/>
        <dbReference type="ChEBI" id="CHEBI:15377"/>
        <dbReference type="ChEBI" id="CHEBI:15378"/>
        <dbReference type="ChEBI" id="CHEBI:29067"/>
        <dbReference type="ChEBI" id="CHEBI:43474"/>
        <dbReference type="ChEBI" id="CHEBI:59918"/>
        <dbReference type="EC" id="3.6.1.7"/>
    </reaction>
</comment>
<accession>A0AAF0YBM5</accession>
<dbReference type="Proteomes" id="UP000827549">
    <property type="component" value="Chromosome 3"/>
</dbReference>
<dbReference type="AlphaFoldDB" id="A0AAF0YBM5"/>
<evidence type="ECO:0000256" key="3">
    <source>
        <dbReference type="ARBA" id="ARBA00022801"/>
    </source>
</evidence>
<dbReference type="Gene3D" id="3.30.70.100">
    <property type="match status" value="1"/>
</dbReference>
<dbReference type="InterPro" id="IPR001792">
    <property type="entry name" value="Acylphosphatase-like_dom"/>
</dbReference>
<evidence type="ECO:0000256" key="1">
    <source>
        <dbReference type="ARBA" id="ARBA00005614"/>
    </source>
</evidence>
<dbReference type="EC" id="3.6.1.7" evidence="2 5"/>
<name>A0AAF0YBM5_9TREE</name>
<comment type="similarity">
    <text evidence="1 6">Belongs to the acylphosphatase family.</text>
</comment>
<evidence type="ECO:0000256" key="4">
    <source>
        <dbReference type="ARBA" id="ARBA00047645"/>
    </source>
</evidence>
<dbReference type="PROSITE" id="PS51160">
    <property type="entry name" value="ACYLPHOSPHATASE_3"/>
    <property type="match status" value="1"/>
</dbReference>
<evidence type="ECO:0000256" key="5">
    <source>
        <dbReference type="PROSITE-ProRule" id="PRU00520"/>
    </source>
</evidence>
<sequence length="110" mass="12373">MPHDTMELITFKVTGVVQGVSFRYYTQREALSLGLRGWCHNHPDESVEGVAVGDKDEIAQFTKYLHRGPKYAQVAHVDVVKVAQPSEAQIAEAMGEGSGDRQFEIRRWRG</sequence>
<protein>
    <recommendedName>
        <fullName evidence="2 5">acylphosphatase</fullName>
        <ecNumber evidence="2 5">3.6.1.7</ecNumber>
    </recommendedName>
</protein>
<feature type="active site" evidence="5">
    <location>
        <position position="23"/>
    </location>
</feature>
<dbReference type="GO" id="GO:0003998">
    <property type="term" value="F:acylphosphatase activity"/>
    <property type="evidence" value="ECO:0007669"/>
    <property type="project" value="UniProtKB-EC"/>
</dbReference>
<dbReference type="SUPFAM" id="SSF54975">
    <property type="entry name" value="Acylphosphatase/BLUF domain-like"/>
    <property type="match status" value="1"/>
</dbReference>
<organism evidence="8 9">
    <name type="scientific">Vanrija pseudolonga</name>
    <dbReference type="NCBI Taxonomy" id="143232"/>
    <lineage>
        <taxon>Eukaryota</taxon>
        <taxon>Fungi</taxon>
        <taxon>Dikarya</taxon>
        <taxon>Basidiomycota</taxon>
        <taxon>Agaricomycotina</taxon>
        <taxon>Tremellomycetes</taxon>
        <taxon>Trichosporonales</taxon>
        <taxon>Trichosporonaceae</taxon>
        <taxon>Vanrija</taxon>
    </lineage>
</organism>
<gene>
    <name evidence="8" type="primary">acyP</name>
    <name evidence="8" type="ORF">LOC62_03G004400</name>
</gene>
<dbReference type="PROSITE" id="PS00150">
    <property type="entry name" value="ACYLPHOSPHATASE_1"/>
    <property type="match status" value="1"/>
</dbReference>